<keyword evidence="1" id="KW-0732">Signal</keyword>
<evidence type="ECO:0000313" key="2">
    <source>
        <dbReference type="EMBL" id="KPJ07425.1"/>
    </source>
</evidence>
<feature type="chain" id="PRO_5008264564" evidence="1">
    <location>
        <begin position="22"/>
        <end position="132"/>
    </location>
</feature>
<protein>
    <submittedName>
        <fullName evidence="2">Uncharacterized protein</fullName>
    </submittedName>
</protein>
<dbReference type="InParanoid" id="A0A194QR27"/>
<accession>A0A194QR27</accession>
<dbReference type="InterPro" id="IPR029034">
    <property type="entry name" value="Cystine-knot_cytokine"/>
</dbReference>
<evidence type="ECO:0000313" key="3">
    <source>
        <dbReference type="Proteomes" id="UP000053240"/>
    </source>
</evidence>
<sequence>MSPAQTAILLMAAATMAAVRAKPRPVPLETALNKTLCPIEVEIDDNPERVPRRIKLIKCKAEPKEWCQQQNIAQFECCEHTHSDHVMECVQIEDRVLVQFPVTGNTSTMHVPVGCVCMVSPLKKAGKLTSSP</sequence>
<feature type="signal peptide" evidence="1">
    <location>
        <begin position="1"/>
        <end position="21"/>
    </location>
</feature>
<proteinExistence type="predicted"/>
<gene>
    <name evidence="2" type="ORF">RR48_08438</name>
</gene>
<dbReference type="Gene3D" id="2.10.90.10">
    <property type="entry name" value="Cystine-knot cytokines"/>
    <property type="match status" value="1"/>
</dbReference>
<reference evidence="2 3" key="1">
    <citation type="journal article" date="2015" name="Nat. Commun.">
        <title>Outbred genome sequencing and CRISPR/Cas9 gene editing in butterflies.</title>
        <authorList>
            <person name="Li X."/>
            <person name="Fan D."/>
            <person name="Zhang W."/>
            <person name="Liu G."/>
            <person name="Zhang L."/>
            <person name="Zhao L."/>
            <person name="Fang X."/>
            <person name="Chen L."/>
            <person name="Dong Y."/>
            <person name="Chen Y."/>
            <person name="Ding Y."/>
            <person name="Zhao R."/>
            <person name="Feng M."/>
            <person name="Zhu Y."/>
            <person name="Feng Y."/>
            <person name="Jiang X."/>
            <person name="Zhu D."/>
            <person name="Xiang H."/>
            <person name="Feng X."/>
            <person name="Li S."/>
            <person name="Wang J."/>
            <person name="Zhang G."/>
            <person name="Kronforst M.R."/>
            <person name="Wang W."/>
        </authorList>
    </citation>
    <scope>NUCLEOTIDE SEQUENCE [LARGE SCALE GENOMIC DNA]</scope>
    <source>
        <strain evidence="2">Ya'a_city_454_Pm</strain>
        <tissue evidence="2">Whole body</tissue>
    </source>
</reference>
<evidence type="ECO:0000256" key="1">
    <source>
        <dbReference type="SAM" id="SignalP"/>
    </source>
</evidence>
<name>A0A194QR27_PAPMA</name>
<dbReference type="EMBL" id="KQ461185">
    <property type="protein sequence ID" value="KPJ07425.1"/>
    <property type="molecule type" value="Genomic_DNA"/>
</dbReference>
<organism evidence="2 3">
    <name type="scientific">Papilio machaon</name>
    <name type="common">Old World swallowtail butterfly</name>
    <dbReference type="NCBI Taxonomy" id="76193"/>
    <lineage>
        <taxon>Eukaryota</taxon>
        <taxon>Metazoa</taxon>
        <taxon>Ecdysozoa</taxon>
        <taxon>Arthropoda</taxon>
        <taxon>Hexapoda</taxon>
        <taxon>Insecta</taxon>
        <taxon>Pterygota</taxon>
        <taxon>Neoptera</taxon>
        <taxon>Endopterygota</taxon>
        <taxon>Lepidoptera</taxon>
        <taxon>Glossata</taxon>
        <taxon>Ditrysia</taxon>
        <taxon>Papilionoidea</taxon>
        <taxon>Papilionidae</taxon>
        <taxon>Papilioninae</taxon>
        <taxon>Papilio</taxon>
    </lineage>
</organism>
<dbReference type="AlphaFoldDB" id="A0A194QR27"/>
<keyword evidence="3" id="KW-1185">Reference proteome</keyword>
<dbReference type="Proteomes" id="UP000053240">
    <property type="component" value="Unassembled WGS sequence"/>
</dbReference>